<keyword evidence="2" id="KW-1185">Reference proteome</keyword>
<dbReference type="WBParaSite" id="SSLN_0001891301-mRNA-1">
    <property type="protein sequence ID" value="SSLN_0001891301-mRNA-1"/>
    <property type="gene ID" value="SSLN_0001891301"/>
</dbReference>
<protein>
    <submittedName>
        <fullName evidence="3">Endo/exonuclease/phosphatase domain-containing protein</fullName>
    </submittedName>
</protein>
<accession>A0A183TP32</accession>
<sequence length="105" mass="12598">MRLESRQDNGSISKARCSCNDNGHLLLQTCVEHRLLLINTISRLLKREEATWMHPRSRHWQLLDHVLIQRRDRQDVLVTKVIRDADVLTDHRLIIFQMRLRLQPR</sequence>
<name>A0A183TP32_SCHSO</name>
<dbReference type="EMBL" id="UYSU01043964">
    <property type="protein sequence ID" value="VDM04616.1"/>
    <property type="molecule type" value="Genomic_DNA"/>
</dbReference>
<organism evidence="3">
    <name type="scientific">Schistocephalus solidus</name>
    <name type="common">Tapeworm</name>
    <dbReference type="NCBI Taxonomy" id="70667"/>
    <lineage>
        <taxon>Eukaryota</taxon>
        <taxon>Metazoa</taxon>
        <taxon>Spiralia</taxon>
        <taxon>Lophotrochozoa</taxon>
        <taxon>Platyhelminthes</taxon>
        <taxon>Cestoda</taxon>
        <taxon>Eucestoda</taxon>
        <taxon>Diphyllobothriidea</taxon>
        <taxon>Diphyllobothriidae</taxon>
        <taxon>Schistocephalus</taxon>
    </lineage>
</organism>
<gene>
    <name evidence="1" type="ORF">SSLN_LOCUS18230</name>
</gene>
<dbReference type="AlphaFoldDB" id="A0A183TP32"/>
<reference evidence="3" key="1">
    <citation type="submission" date="2016-06" db="UniProtKB">
        <authorList>
            <consortium name="WormBaseParasite"/>
        </authorList>
    </citation>
    <scope>IDENTIFICATION</scope>
</reference>
<proteinExistence type="predicted"/>
<dbReference type="OrthoDB" id="6256724at2759"/>
<dbReference type="Gene3D" id="3.60.10.10">
    <property type="entry name" value="Endonuclease/exonuclease/phosphatase"/>
    <property type="match status" value="1"/>
</dbReference>
<evidence type="ECO:0000313" key="2">
    <source>
        <dbReference type="Proteomes" id="UP000275846"/>
    </source>
</evidence>
<dbReference type="InterPro" id="IPR036691">
    <property type="entry name" value="Endo/exonu/phosph_ase_sf"/>
</dbReference>
<evidence type="ECO:0000313" key="1">
    <source>
        <dbReference type="EMBL" id="VDM04616.1"/>
    </source>
</evidence>
<dbReference type="Proteomes" id="UP000275846">
    <property type="component" value="Unassembled WGS sequence"/>
</dbReference>
<evidence type="ECO:0000313" key="3">
    <source>
        <dbReference type="WBParaSite" id="SSLN_0001891301-mRNA-1"/>
    </source>
</evidence>
<reference evidence="1 2" key="2">
    <citation type="submission" date="2018-11" db="EMBL/GenBank/DDBJ databases">
        <authorList>
            <consortium name="Pathogen Informatics"/>
        </authorList>
    </citation>
    <scope>NUCLEOTIDE SEQUENCE [LARGE SCALE GENOMIC DNA]</scope>
    <source>
        <strain evidence="1 2">NST_G2</strain>
    </source>
</reference>